<dbReference type="CDD" id="cd06222">
    <property type="entry name" value="RNase_H_like"/>
    <property type="match status" value="1"/>
</dbReference>
<reference evidence="1" key="1">
    <citation type="journal article" date="2019" name="Sci. Rep.">
        <title>Draft genome of Tanacetum cinerariifolium, the natural source of mosquito coil.</title>
        <authorList>
            <person name="Yamashiro T."/>
            <person name="Shiraishi A."/>
            <person name="Satake H."/>
            <person name="Nakayama K."/>
        </authorList>
    </citation>
    <scope>NUCLEOTIDE SEQUENCE</scope>
</reference>
<dbReference type="AlphaFoldDB" id="A0A699K5S6"/>
<gene>
    <name evidence="1" type="ORF">Tci_648295</name>
</gene>
<dbReference type="EMBL" id="BKCJ010483262">
    <property type="protein sequence ID" value="GFA76323.1"/>
    <property type="molecule type" value="Genomic_DNA"/>
</dbReference>
<evidence type="ECO:0000313" key="1">
    <source>
        <dbReference type="EMBL" id="GFA76323.1"/>
    </source>
</evidence>
<proteinExistence type="predicted"/>
<sequence length="156" mass="17263">MTPSPHNTLESVCAQLNDYQKIVTHQSISALPYRPPTLIPPHTLLHSGYPHDSSVKLNCDDAFKNLSAAFCIVTFDSTGLLSYSLGNRFHDMSPLHAKIIAVHYACSLAFNHGCFNAIVESDSQIAISLSSLDMPLPWSLAALVDDIRLWAKYMYI</sequence>
<name>A0A699K5S6_TANCI</name>
<dbReference type="InterPro" id="IPR053151">
    <property type="entry name" value="RNase_H-like"/>
</dbReference>
<dbReference type="InterPro" id="IPR044730">
    <property type="entry name" value="RNase_H-like_dom_plant"/>
</dbReference>
<accession>A0A699K5S6</accession>
<protein>
    <submittedName>
        <fullName evidence="1">Myc-type, basic helix-loop-helix (BHLH) domain-containing protein</fullName>
    </submittedName>
</protein>
<feature type="non-terminal residue" evidence="1">
    <location>
        <position position="156"/>
    </location>
</feature>
<organism evidence="1">
    <name type="scientific">Tanacetum cinerariifolium</name>
    <name type="common">Dalmatian daisy</name>
    <name type="synonym">Chrysanthemum cinerariifolium</name>
    <dbReference type="NCBI Taxonomy" id="118510"/>
    <lineage>
        <taxon>Eukaryota</taxon>
        <taxon>Viridiplantae</taxon>
        <taxon>Streptophyta</taxon>
        <taxon>Embryophyta</taxon>
        <taxon>Tracheophyta</taxon>
        <taxon>Spermatophyta</taxon>
        <taxon>Magnoliopsida</taxon>
        <taxon>eudicotyledons</taxon>
        <taxon>Gunneridae</taxon>
        <taxon>Pentapetalae</taxon>
        <taxon>asterids</taxon>
        <taxon>campanulids</taxon>
        <taxon>Asterales</taxon>
        <taxon>Asteraceae</taxon>
        <taxon>Asteroideae</taxon>
        <taxon>Anthemideae</taxon>
        <taxon>Anthemidinae</taxon>
        <taxon>Tanacetum</taxon>
    </lineage>
</organism>
<dbReference type="PANTHER" id="PTHR47723:SF19">
    <property type="entry name" value="POLYNUCLEOTIDYL TRANSFERASE, RIBONUCLEASE H-LIKE SUPERFAMILY PROTEIN"/>
    <property type="match status" value="1"/>
</dbReference>
<comment type="caution">
    <text evidence="1">The sequence shown here is derived from an EMBL/GenBank/DDBJ whole genome shotgun (WGS) entry which is preliminary data.</text>
</comment>
<dbReference type="PANTHER" id="PTHR47723">
    <property type="entry name" value="OS05G0353850 PROTEIN"/>
    <property type="match status" value="1"/>
</dbReference>